<dbReference type="GO" id="GO:0010181">
    <property type="term" value="F:FMN binding"/>
    <property type="evidence" value="ECO:0007669"/>
    <property type="project" value="TreeGrafter"/>
</dbReference>
<organism evidence="2 3">
    <name type="scientific">Methanobacterium lacus (strain AL-21)</name>
    <dbReference type="NCBI Taxonomy" id="877455"/>
    <lineage>
        <taxon>Archaea</taxon>
        <taxon>Methanobacteriati</taxon>
        <taxon>Methanobacteriota</taxon>
        <taxon>Methanomada group</taxon>
        <taxon>Methanobacteria</taxon>
        <taxon>Methanobacteriales</taxon>
        <taxon>Methanobacteriaceae</taxon>
        <taxon>Methanobacterium</taxon>
    </lineage>
</organism>
<dbReference type="GeneID" id="10278931"/>
<dbReference type="GO" id="GO:0004633">
    <property type="term" value="F:phosphopantothenoylcysteine decarboxylase activity"/>
    <property type="evidence" value="ECO:0007669"/>
    <property type="project" value="TreeGrafter"/>
</dbReference>
<dbReference type="STRING" id="877455.Metbo_2459"/>
<sequence length="191" mass="21469">MIVKGKKHKVAWGITGSGEKILETVEIMEQMKKKYKNTFDIRVFISKAGDQVLKYYNLSNTLETLFDKTWTEINANSPFLAGKIQLGTFDFLLIAPATSNTVAKISLRIADTLLTNAAIMGQKTSTPIYIMPTDFREGETVTKLPNGKDLVLNITRDDAKHVENLSNMPNTTVFEHPSEIPSIFEKHSKFK</sequence>
<dbReference type="HOGENOM" id="CLU_098523_0_0_2"/>
<proteinExistence type="predicted"/>
<dbReference type="Pfam" id="PF02441">
    <property type="entry name" value="Flavoprotein"/>
    <property type="match status" value="1"/>
</dbReference>
<dbReference type="AlphaFoldDB" id="F0T738"/>
<dbReference type="PANTHER" id="PTHR14359">
    <property type="entry name" value="HOMO-OLIGOMERIC FLAVIN CONTAINING CYS DECARBOXYLASE FAMILY"/>
    <property type="match status" value="1"/>
</dbReference>
<dbReference type="GO" id="GO:0071513">
    <property type="term" value="C:phosphopantothenoylcysteine decarboxylase complex"/>
    <property type="evidence" value="ECO:0007669"/>
    <property type="project" value="TreeGrafter"/>
</dbReference>
<keyword evidence="3" id="KW-1185">Reference proteome</keyword>
<evidence type="ECO:0000313" key="2">
    <source>
        <dbReference type="EMBL" id="ADZ10672.1"/>
    </source>
</evidence>
<dbReference type="InterPro" id="IPR003382">
    <property type="entry name" value="Flavoprotein"/>
</dbReference>
<dbReference type="eggNOG" id="arCOG01705">
    <property type="taxonomic scope" value="Archaea"/>
</dbReference>
<evidence type="ECO:0000313" key="3">
    <source>
        <dbReference type="Proteomes" id="UP000007490"/>
    </source>
</evidence>
<dbReference type="InterPro" id="IPR036551">
    <property type="entry name" value="Flavin_trans-like"/>
</dbReference>
<reference evidence="2 3" key="2">
    <citation type="journal article" date="2014" name="Int. J. Syst. Evol. Microbiol.">
        <title>Methanobacterium paludis sp. nov. and a novel strain of Methanobacterium lacus isolated from northern peatlands.</title>
        <authorList>
            <person name="Cadillo-Quiroz H."/>
            <person name="Brauer S.L."/>
            <person name="Goodson N."/>
            <person name="Yavitt J.B."/>
            <person name="Zinder S.H."/>
        </authorList>
    </citation>
    <scope>NUCLEOTIDE SEQUENCE [LARGE SCALE GENOMIC DNA]</scope>
    <source>
        <strain evidence="2 3">AL-21</strain>
    </source>
</reference>
<dbReference type="KEGG" id="mel:Metbo_2459"/>
<dbReference type="Proteomes" id="UP000007490">
    <property type="component" value="Chromosome"/>
</dbReference>
<name>F0T738_METLA</name>
<dbReference type="RefSeq" id="WP_013646023.1">
    <property type="nucleotide sequence ID" value="NC_015216.1"/>
</dbReference>
<dbReference type="OrthoDB" id="23478at2157"/>
<reference evidence="3" key="1">
    <citation type="submission" date="2011-02" db="EMBL/GenBank/DDBJ databases">
        <title>Complete sequence of Methanobacterium sp. AL-21.</title>
        <authorList>
            <consortium name="US DOE Joint Genome Institute"/>
            <person name="Lucas S."/>
            <person name="Copeland A."/>
            <person name="Lapidus A."/>
            <person name="Cheng J.-F."/>
            <person name="Goodwin L."/>
            <person name="Pitluck S."/>
            <person name="Chertkov O."/>
            <person name="Detter J.C."/>
            <person name="Han C."/>
            <person name="Tapia R."/>
            <person name="Land M."/>
            <person name="Hauser L."/>
            <person name="Kyrpides N."/>
            <person name="Ivanova N."/>
            <person name="Mikhailova N."/>
            <person name="Pagani I."/>
            <person name="Cadillo-Quiroz H."/>
            <person name="Imachi H."/>
            <person name="Zinder S."/>
            <person name="Liu W."/>
            <person name="Woyke T."/>
        </authorList>
    </citation>
    <scope>NUCLEOTIDE SEQUENCE [LARGE SCALE GENOMIC DNA]</scope>
    <source>
        <strain evidence="3">AL-21</strain>
    </source>
</reference>
<dbReference type="InterPro" id="IPR014072">
    <property type="entry name" value="Archaeoflavo_AfpA"/>
</dbReference>
<evidence type="ECO:0000259" key="1">
    <source>
        <dbReference type="Pfam" id="PF02441"/>
    </source>
</evidence>
<dbReference type="GO" id="GO:0015937">
    <property type="term" value="P:coenzyme A biosynthetic process"/>
    <property type="evidence" value="ECO:0007669"/>
    <property type="project" value="TreeGrafter"/>
</dbReference>
<protein>
    <submittedName>
        <fullName evidence="2">Archaeoflavoprotein AfpA</fullName>
    </submittedName>
</protein>
<accession>F0T738</accession>
<dbReference type="SUPFAM" id="SSF52507">
    <property type="entry name" value="Homo-oligomeric flavin-containing Cys decarboxylases, HFCD"/>
    <property type="match status" value="1"/>
</dbReference>
<dbReference type="NCBIfam" id="TIGR02699">
    <property type="entry name" value="archaeo_AfpA"/>
    <property type="match status" value="1"/>
</dbReference>
<gene>
    <name evidence="2" type="ordered locus">Metbo_2459</name>
</gene>
<dbReference type="PANTHER" id="PTHR14359:SF19">
    <property type="entry name" value="FLAVOPROTEIN"/>
    <property type="match status" value="1"/>
</dbReference>
<dbReference type="EMBL" id="CP002551">
    <property type="protein sequence ID" value="ADZ10672.1"/>
    <property type="molecule type" value="Genomic_DNA"/>
</dbReference>
<dbReference type="Gene3D" id="3.40.50.1950">
    <property type="entry name" value="Flavin prenyltransferase-like"/>
    <property type="match status" value="1"/>
</dbReference>
<feature type="domain" description="Flavoprotein" evidence="1">
    <location>
        <begin position="9"/>
        <end position="145"/>
    </location>
</feature>